<protein>
    <submittedName>
        <fullName evidence="9">Recombinase</fullName>
    </submittedName>
</protein>
<evidence type="ECO:0000256" key="7">
    <source>
        <dbReference type="PROSITE-ProRule" id="PRU00492"/>
    </source>
</evidence>
<feature type="domain" description="ATP-cone" evidence="8">
    <location>
        <begin position="75"/>
        <end position="187"/>
    </location>
</feature>
<comment type="cofactor">
    <cofactor evidence="1">
        <name>adenosylcob(III)alamin</name>
        <dbReference type="ChEBI" id="CHEBI:18408"/>
    </cofactor>
</comment>
<dbReference type="PROSITE" id="PS51161">
    <property type="entry name" value="ATP_CONE"/>
    <property type="match status" value="1"/>
</dbReference>
<dbReference type="PANTHER" id="PTHR43371:SF1">
    <property type="entry name" value="RIBONUCLEOSIDE-DIPHOSPHATE REDUCTASE"/>
    <property type="match status" value="1"/>
</dbReference>
<evidence type="ECO:0000256" key="6">
    <source>
        <dbReference type="ARBA" id="ARBA00023285"/>
    </source>
</evidence>
<keyword evidence="3 7" id="KW-0547">Nucleotide-binding</keyword>
<dbReference type="InterPro" id="IPR050862">
    <property type="entry name" value="RdRp_reductase_class-2"/>
</dbReference>
<dbReference type="GO" id="GO:0005524">
    <property type="term" value="F:ATP binding"/>
    <property type="evidence" value="ECO:0007669"/>
    <property type="project" value="UniProtKB-UniRule"/>
</dbReference>
<evidence type="ECO:0000313" key="9">
    <source>
        <dbReference type="EMBL" id="ATC65731.1"/>
    </source>
</evidence>
<dbReference type="Gene3D" id="3.20.70.20">
    <property type="match status" value="2"/>
</dbReference>
<keyword evidence="4 7" id="KW-0067">ATP-binding</keyword>
<keyword evidence="10" id="KW-1185">Reference proteome</keyword>
<keyword evidence="5" id="KW-0560">Oxidoreductase</keyword>
<dbReference type="Proteomes" id="UP000217265">
    <property type="component" value="Chromosome"/>
</dbReference>
<gene>
    <name evidence="9" type="ORF">CMV30_18245</name>
</gene>
<dbReference type="KEGG" id="vbh:CMV30_18245"/>
<accession>A0A290QMB3</accession>
<dbReference type="PANTHER" id="PTHR43371">
    <property type="entry name" value="VITAMIN B12-DEPENDENT RIBONUCLEOTIDE REDUCTASE"/>
    <property type="match status" value="1"/>
</dbReference>
<evidence type="ECO:0000256" key="1">
    <source>
        <dbReference type="ARBA" id="ARBA00001922"/>
    </source>
</evidence>
<dbReference type="GO" id="GO:0031419">
    <property type="term" value="F:cobalamin binding"/>
    <property type="evidence" value="ECO:0007669"/>
    <property type="project" value="UniProtKB-KW"/>
</dbReference>
<reference evidence="9 10" key="1">
    <citation type="submission" date="2017-09" db="EMBL/GenBank/DDBJ databases">
        <title>Complete genome sequence of Verrucomicrobial strain HZ-65, isolated from freshwater.</title>
        <authorList>
            <person name="Choi A."/>
        </authorList>
    </citation>
    <scope>NUCLEOTIDE SEQUENCE [LARGE SCALE GENOMIC DNA]</scope>
    <source>
        <strain evidence="9 10">HZ-65</strain>
    </source>
</reference>
<dbReference type="EMBL" id="CP023344">
    <property type="protein sequence ID" value="ATC65731.1"/>
    <property type="molecule type" value="Genomic_DNA"/>
</dbReference>
<organism evidence="9 10">
    <name type="scientific">Nibricoccus aquaticus</name>
    <dbReference type="NCBI Taxonomy" id="2576891"/>
    <lineage>
        <taxon>Bacteria</taxon>
        <taxon>Pseudomonadati</taxon>
        <taxon>Verrucomicrobiota</taxon>
        <taxon>Opitutia</taxon>
        <taxon>Opitutales</taxon>
        <taxon>Opitutaceae</taxon>
        <taxon>Nibricoccus</taxon>
    </lineage>
</organism>
<keyword evidence="2" id="KW-0846">Cobalamin</keyword>
<dbReference type="AlphaFoldDB" id="A0A290QMB3"/>
<evidence type="ECO:0000256" key="5">
    <source>
        <dbReference type="ARBA" id="ARBA00023002"/>
    </source>
</evidence>
<evidence type="ECO:0000256" key="3">
    <source>
        <dbReference type="ARBA" id="ARBA00022741"/>
    </source>
</evidence>
<evidence type="ECO:0000256" key="2">
    <source>
        <dbReference type="ARBA" id="ARBA00022628"/>
    </source>
</evidence>
<dbReference type="InterPro" id="IPR005144">
    <property type="entry name" value="ATP-cone_dom"/>
</dbReference>
<name>A0A290QMB3_9BACT</name>
<sequence>MPRPAAHGLPTAVQFLRHATSPLLSRAKKFSPRAILPTHAQPLRARSATLFFRHPNDASPTLSNPSMTTALTSHRNVVKRDGKTTLFDIERIVRSIALALFASRQGDIENPLRHDATRRYGLGEDDFARARAIARSVEWASELFYQKNTTPTSDELQDLTEKMLAAEGEFAAAKAYILYRSRKNDARLNRYPSNGLQEYIFISRYARHDASLQRRETWDEAVNRVAAMHHQRYAALGDSDLYAAIDDAFEAVRRKEVLPSMRSLQFGGPAVFAHEARLFNCSFTHINRLRAFQESFYLLLVGCGVGFSVQKCHVSQLPPLAPRGHDDDLAVRHHHIIDTIEGWCDALGALLDAYVHGHVIEFNYSAIRPRGTALRTSGGKAPGHLPLKRALQSAEEILRTAAGRRLEPIEAYDILMHIAGAVLAGGVRRSATIALFSADDDKMMQAKTGDWFKTHPHRSASNNSAVLIRSRVTQQEFLRLFECQKQFGEPGFFFADHEDYGANPCVEIGLHPVFQVISRDDIARLNARGIHADDSGRPLRIGSRLHGFQMCNLTTINGALVRTEEDFSRAARAAAIIGTLQAGYTNIPYLGAVTQLINEREALLGVSICGIMDSPKILLDPQILQRAAGLVTETNAGFAARLGIRAAARTTCVKPEGTTSLLLGTGSGIHPRHSRRYFRRVQASRLDPVYQIFKHYNPHLCEPSAYGKRTDDVITFPVESPADAILRDQLDAVRFLEMVRLVQENWVLPGTSHAAYAPGLAHNVSNTVTVQDGEWDAVAAFIWENRARFTGVALLQSFGDKAYVQAPLESVQTAADAQRWNLLACNPVPYTELEEQHDETKLAQVVACAGGQCELSV</sequence>
<keyword evidence="6" id="KW-0170">Cobalt</keyword>
<evidence type="ECO:0000256" key="4">
    <source>
        <dbReference type="ARBA" id="ARBA00022840"/>
    </source>
</evidence>
<proteinExistence type="predicted"/>
<dbReference type="Pfam" id="PF03477">
    <property type="entry name" value="ATP-cone"/>
    <property type="match status" value="1"/>
</dbReference>
<evidence type="ECO:0000313" key="10">
    <source>
        <dbReference type="Proteomes" id="UP000217265"/>
    </source>
</evidence>
<dbReference type="OrthoDB" id="9763270at2"/>
<dbReference type="GO" id="GO:0004748">
    <property type="term" value="F:ribonucleoside-diphosphate reductase activity, thioredoxin disulfide as acceptor"/>
    <property type="evidence" value="ECO:0007669"/>
    <property type="project" value="TreeGrafter"/>
</dbReference>
<evidence type="ECO:0000259" key="8">
    <source>
        <dbReference type="PROSITE" id="PS51161"/>
    </source>
</evidence>
<dbReference type="SUPFAM" id="SSF51998">
    <property type="entry name" value="PFL-like glycyl radical enzymes"/>
    <property type="match status" value="1"/>
</dbReference>